<dbReference type="Gene3D" id="1.10.101.10">
    <property type="entry name" value="PGBD-like superfamily/PGBD"/>
    <property type="match status" value="1"/>
</dbReference>
<reference evidence="10" key="2">
    <citation type="submission" date="2012-03" db="EMBL/GenBank/DDBJ databases">
        <title>Complete genome sequence of Flavobacterium indicum GPTSA100-9T, isolated from warm spring water.</title>
        <authorList>
            <person name="Barbier P."/>
            <person name="Houel A."/>
            <person name="Loux V."/>
            <person name="Poulain J."/>
            <person name="Bernardet J.-F."/>
            <person name="Touchon M."/>
            <person name="Duchaud E."/>
        </authorList>
    </citation>
    <scope>NUCLEOTIDE SEQUENCE [LARGE SCALE GENOMIC DNA]</scope>
    <source>
        <strain evidence="10">DSM 17447 / CIP 109464 / GPTSA100-9</strain>
    </source>
</reference>
<evidence type="ECO:0000256" key="7">
    <source>
        <dbReference type="PROSITE-ProRule" id="PRU01373"/>
    </source>
</evidence>
<dbReference type="STRING" id="1094466.KQS_11625"/>
<organism evidence="9 10">
    <name type="scientific">Flavobacterium indicum (strain DSM 17447 / CIP 109464 / GPTSA100-9)</name>
    <dbReference type="NCBI Taxonomy" id="1094466"/>
    <lineage>
        <taxon>Bacteria</taxon>
        <taxon>Pseudomonadati</taxon>
        <taxon>Bacteroidota</taxon>
        <taxon>Flavobacteriia</taxon>
        <taxon>Flavobacteriales</taxon>
        <taxon>Flavobacteriaceae</taxon>
        <taxon>Flavobacterium</taxon>
    </lineage>
</organism>
<dbReference type="InterPro" id="IPR038063">
    <property type="entry name" value="Transpep_catalytic_dom"/>
</dbReference>
<evidence type="ECO:0000313" key="10">
    <source>
        <dbReference type="Proteomes" id="UP000007599"/>
    </source>
</evidence>
<feature type="active site" description="Nucleophile" evidence="7">
    <location>
        <position position="450"/>
    </location>
</feature>
<dbReference type="PANTHER" id="PTHR41533">
    <property type="entry name" value="L,D-TRANSPEPTIDASE HI_1667-RELATED"/>
    <property type="match status" value="1"/>
</dbReference>
<reference evidence="9 10" key="1">
    <citation type="journal article" date="2012" name="J. Bacteriol.">
        <title>Complete Genome Sequence of Flavobacterium indicum GPSTA100-9T, Isolated from Warm Spring Water.</title>
        <authorList>
            <person name="Barbier P."/>
            <person name="Houel A."/>
            <person name="Loux V."/>
            <person name="Poulain J."/>
            <person name="Bernardet J.F."/>
            <person name="Touchon M."/>
            <person name="Duchaud E."/>
        </authorList>
    </citation>
    <scope>NUCLEOTIDE SEQUENCE [LARGE SCALE GENOMIC DNA]</scope>
    <source>
        <strain evidence="10">DSM 17447 / CIP 109464 / GPTSA100-9</strain>
    </source>
</reference>
<dbReference type="GO" id="GO:0071555">
    <property type="term" value="P:cell wall organization"/>
    <property type="evidence" value="ECO:0007669"/>
    <property type="project" value="UniProtKB-UniRule"/>
</dbReference>
<dbReference type="PANTHER" id="PTHR41533:SF2">
    <property type="entry name" value="BLR7131 PROTEIN"/>
    <property type="match status" value="1"/>
</dbReference>
<dbReference type="HOGENOM" id="CLU_020360_3_4_10"/>
<dbReference type="KEGG" id="fin:KQS_11625"/>
<evidence type="ECO:0000313" key="9">
    <source>
        <dbReference type="EMBL" id="CCG54239.1"/>
    </source>
</evidence>
<evidence type="ECO:0000259" key="8">
    <source>
        <dbReference type="PROSITE" id="PS52029"/>
    </source>
</evidence>
<protein>
    <recommendedName>
        <fullName evidence="8">L,D-TPase catalytic domain-containing protein</fullName>
    </recommendedName>
</protein>
<dbReference type="InterPro" id="IPR036365">
    <property type="entry name" value="PGBD-like_sf"/>
</dbReference>
<dbReference type="Pfam" id="PF01471">
    <property type="entry name" value="PG_binding_1"/>
    <property type="match status" value="1"/>
</dbReference>
<keyword evidence="10" id="KW-1185">Reference proteome</keyword>
<dbReference type="InterPro" id="IPR045380">
    <property type="entry name" value="LD_TPept_scaffold_dom"/>
</dbReference>
<dbReference type="Proteomes" id="UP000007599">
    <property type="component" value="Chromosome I"/>
</dbReference>
<dbReference type="SUPFAM" id="SSF47090">
    <property type="entry name" value="PGBD-like"/>
    <property type="match status" value="1"/>
</dbReference>
<dbReference type="UniPathway" id="UPA00219"/>
<gene>
    <name evidence="9" type="ordered locus">KQS_11625</name>
</gene>
<dbReference type="CDD" id="cd16913">
    <property type="entry name" value="YkuD_like"/>
    <property type="match status" value="1"/>
</dbReference>
<keyword evidence="4 7" id="KW-0133">Cell shape</keyword>
<dbReference type="RefSeq" id="WP_014389357.1">
    <property type="nucleotide sequence ID" value="NC_017025.1"/>
</dbReference>
<keyword evidence="6 7" id="KW-0961">Cell wall biogenesis/degradation</keyword>
<dbReference type="PROSITE" id="PS51257">
    <property type="entry name" value="PROKAR_LIPOPROTEIN"/>
    <property type="match status" value="1"/>
</dbReference>
<evidence type="ECO:0000256" key="4">
    <source>
        <dbReference type="ARBA" id="ARBA00022960"/>
    </source>
</evidence>
<evidence type="ECO:0000256" key="1">
    <source>
        <dbReference type="ARBA" id="ARBA00004752"/>
    </source>
</evidence>
<proteinExistence type="inferred from homology"/>
<evidence type="ECO:0000256" key="3">
    <source>
        <dbReference type="ARBA" id="ARBA00022679"/>
    </source>
</evidence>
<dbReference type="PATRIC" id="fig|1094466.5.peg.2276"/>
<keyword evidence="3" id="KW-0808">Transferase</keyword>
<feature type="active site" description="Proton donor/acceptor" evidence="7">
    <location>
        <position position="431"/>
    </location>
</feature>
<dbReference type="GO" id="GO:0004180">
    <property type="term" value="F:carboxypeptidase activity"/>
    <property type="evidence" value="ECO:0007669"/>
    <property type="project" value="UniProtKB-ARBA"/>
</dbReference>
<accession>H8XQ23</accession>
<dbReference type="OrthoDB" id="9778545at2"/>
<evidence type="ECO:0000256" key="6">
    <source>
        <dbReference type="ARBA" id="ARBA00023316"/>
    </source>
</evidence>
<dbReference type="GO" id="GO:0009252">
    <property type="term" value="P:peptidoglycan biosynthetic process"/>
    <property type="evidence" value="ECO:0007669"/>
    <property type="project" value="UniProtKB-UniPathway"/>
</dbReference>
<dbReference type="InterPro" id="IPR005490">
    <property type="entry name" value="LD_TPept_cat_dom"/>
</dbReference>
<name>H8XQ23_FLAIG</name>
<dbReference type="GO" id="GO:0008360">
    <property type="term" value="P:regulation of cell shape"/>
    <property type="evidence" value="ECO:0007669"/>
    <property type="project" value="UniProtKB-UniRule"/>
</dbReference>
<dbReference type="SUPFAM" id="SSF141523">
    <property type="entry name" value="L,D-transpeptidase catalytic domain-like"/>
    <property type="match status" value="1"/>
</dbReference>
<dbReference type="PROSITE" id="PS52029">
    <property type="entry name" value="LD_TPASE"/>
    <property type="match status" value="1"/>
</dbReference>
<keyword evidence="5 7" id="KW-0573">Peptidoglycan synthesis</keyword>
<evidence type="ECO:0000256" key="2">
    <source>
        <dbReference type="ARBA" id="ARBA00005992"/>
    </source>
</evidence>
<comment type="similarity">
    <text evidence="2">Belongs to the YkuD family.</text>
</comment>
<sequence>MKHTISIILLIVLGFFSCKKEENKEVLFAQHDIVDTVRNVTIHVMPQDLLESQSDSVQAYYRKFKNYEIWYDRENREDLIAQIENCKSEGLNPDDYNLTKIYNIEIKRDLLEKEELLAYDVLLTETFEKLATHFYKGKVNPKEVAPNWDLFEKKLAVSNLLVEAIPSKKVATTLKGLLPKHWQYKMLRQALIDIEKYPNSKFDSIRFSKKIVLNDTTSVVKKIKERLIFWNDYKRKDSVLTGVYDTITFKAVKRFQSRHGLLADGVIGAGTIKALNFTKETRKQQILANLERWRWYPKDLGKQYIIVNLPEFKLHYVIDNDTVAERKVVVGRPKRMTPVLSSKLSNFVINPTWTVPPTIIKEDLAVDAAKNRGYFSRSRIKIYNSKNQLVSPQSWNPNKPNNYRYVQDPGYNNSLGLVKFNFPNSHLVYLHDTNHREMFAYNYRALSSGCVRVENPVELAKQILSSQDGDRWKDGKEIDKIISKKDTYMIKVKQSIYIHQLYWTCWTNTNGLQFRDDIYNLDLGVYAKLRS</sequence>
<dbReference type="eggNOG" id="COG2989">
    <property type="taxonomic scope" value="Bacteria"/>
</dbReference>
<dbReference type="EMBL" id="HE774682">
    <property type="protein sequence ID" value="CCG54239.1"/>
    <property type="molecule type" value="Genomic_DNA"/>
</dbReference>
<dbReference type="Pfam" id="PF03734">
    <property type="entry name" value="YkuD"/>
    <property type="match status" value="1"/>
</dbReference>
<dbReference type="InterPro" id="IPR036366">
    <property type="entry name" value="PGBDSf"/>
</dbReference>
<dbReference type="AlphaFoldDB" id="H8XQ23"/>
<feature type="domain" description="L,D-TPase catalytic" evidence="8">
    <location>
        <begin position="303"/>
        <end position="481"/>
    </location>
</feature>
<dbReference type="InterPro" id="IPR052905">
    <property type="entry name" value="LD-transpeptidase_YkuD-like"/>
</dbReference>
<evidence type="ECO:0000256" key="5">
    <source>
        <dbReference type="ARBA" id="ARBA00022984"/>
    </source>
</evidence>
<dbReference type="Pfam" id="PF20142">
    <property type="entry name" value="Scaffold"/>
    <property type="match status" value="1"/>
</dbReference>
<dbReference type="GO" id="GO:0016740">
    <property type="term" value="F:transferase activity"/>
    <property type="evidence" value="ECO:0007669"/>
    <property type="project" value="UniProtKB-KW"/>
</dbReference>
<dbReference type="Gene3D" id="2.40.440.10">
    <property type="entry name" value="L,D-transpeptidase catalytic domain-like"/>
    <property type="match status" value="1"/>
</dbReference>
<comment type="pathway">
    <text evidence="1 7">Cell wall biogenesis; peptidoglycan biosynthesis.</text>
</comment>
<dbReference type="InterPro" id="IPR002477">
    <property type="entry name" value="Peptidoglycan-bd-like"/>
</dbReference>